<keyword evidence="2" id="KW-1185">Reference proteome</keyword>
<organism evidence="1 2">
    <name type="scientific">Claviceps africana</name>
    <dbReference type="NCBI Taxonomy" id="83212"/>
    <lineage>
        <taxon>Eukaryota</taxon>
        <taxon>Fungi</taxon>
        <taxon>Dikarya</taxon>
        <taxon>Ascomycota</taxon>
        <taxon>Pezizomycotina</taxon>
        <taxon>Sordariomycetes</taxon>
        <taxon>Hypocreomycetidae</taxon>
        <taxon>Hypocreales</taxon>
        <taxon>Clavicipitaceae</taxon>
        <taxon>Claviceps</taxon>
    </lineage>
</organism>
<comment type="caution">
    <text evidence="1">The sequence shown here is derived from an EMBL/GenBank/DDBJ whole genome shotgun (WGS) entry which is preliminary data.</text>
</comment>
<evidence type="ECO:0000313" key="2">
    <source>
        <dbReference type="Proteomes" id="UP000811619"/>
    </source>
</evidence>
<dbReference type="EMBL" id="SRPY01000717">
    <property type="protein sequence ID" value="KAG5918732.1"/>
    <property type="molecule type" value="Genomic_DNA"/>
</dbReference>
<dbReference type="AlphaFoldDB" id="A0A8K0J2L8"/>
<sequence>LVHPRYTDADEDESENEVVGAVHTDGFLKMIHPGRGWRAEDVLARKRKRFYGRRERRDEDEDDE</sequence>
<accession>A0A8K0J2L8</accession>
<name>A0A8K0J2L8_9HYPO</name>
<evidence type="ECO:0000313" key="1">
    <source>
        <dbReference type="EMBL" id="KAG5918732.1"/>
    </source>
</evidence>
<reference evidence="1" key="1">
    <citation type="journal article" date="2020" name="bioRxiv">
        <title>Whole genome comparisons of ergot fungi reveals the divergence and evolution of species within the genus Claviceps are the result of varying mechanisms driving genome evolution and host range expansion.</title>
        <authorList>
            <person name="Wyka S.A."/>
            <person name="Mondo S.J."/>
            <person name="Liu M."/>
            <person name="Dettman J."/>
            <person name="Nalam V."/>
            <person name="Broders K.D."/>
        </authorList>
    </citation>
    <scope>NUCLEOTIDE SEQUENCE</scope>
    <source>
        <strain evidence="1">CCC 489</strain>
    </source>
</reference>
<dbReference type="OrthoDB" id="5412288at2759"/>
<gene>
    <name evidence="1" type="ORF">E4U42_006759</name>
</gene>
<feature type="non-terminal residue" evidence="1">
    <location>
        <position position="1"/>
    </location>
</feature>
<proteinExistence type="predicted"/>
<dbReference type="Proteomes" id="UP000811619">
    <property type="component" value="Unassembled WGS sequence"/>
</dbReference>
<protein>
    <submittedName>
        <fullName evidence="1">Uncharacterized protein</fullName>
    </submittedName>
</protein>